<dbReference type="InterPro" id="IPR004107">
    <property type="entry name" value="Integrase_SAM-like_N"/>
</dbReference>
<dbReference type="EMBL" id="MEUG01000001">
    <property type="protein sequence ID" value="OGC28793.1"/>
    <property type="molecule type" value="Genomic_DNA"/>
</dbReference>
<comment type="caution">
    <text evidence="13">The sequence shown here is derived from an EMBL/GenBank/DDBJ whole genome shotgun (WGS) entry which is preliminary data.</text>
</comment>
<dbReference type="CDD" id="cd00798">
    <property type="entry name" value="INT_XerDC_C"/>
    <property type="match status" value="1"/>
</dbReference>
<evidence type="ECO:0000256" key="4">
    <source>
        <dbReference type="ARBA" id="ARBA00022618"/>
    </source>
</evidence>
<sequence length="290" mass="32893">MNEFIQDFLSFIQVERGYSKNTVVSYKLDLEQFAAFAGADFPKVERQVVQDYLRHLSEESFSRTSIERKLATLKSFFHYMVGEGSAAADPTSDFKLPKKAKRLPKALSIGDTLKLITSPRGNDPWSLRDSAILELLYATGMRASELTALNLDDINLEVSFIRCLGKGSKERVVPVGKAALKAIRDYLEKGRVNFPQKDKVAFFLDKNGERLTRQGLWMIIKKHVKKQGLRGKTSPHTLRHSFATHLLEKGADLRSVQEMLGHSDISTTQIYTSVSRERLKKMYNQAHPRA</sequence>
<proteinExistence type="inferred from homology"/>
<protein>
    <recommendedName>
        <fullName evidence="10">Tyrosine recombinase XerC</fullName>
    </recommendedName>
</protein>
<keyword evidence="9 10" id="KW-0131">Cell cycle</keyword>
<keyword evidence="3 10" id="KW-0963">Cytoplasm</keyword>
<feature type="active site" evidence="10">
    <location>
        <position position="236"/>
    </location>
</feature>
<reference evidence="13 14" key="1">
    <citation type="journal article" date="2016" name="Nat. Commun.">
        <title>Thousands of microbial genomes shed light on interconnected biogeochemical processes in an aquifer system.</title>
        <authorList>
            <person name="Anantharaman K."/>
            <person name="Brown C.T."/>
            <person name="Hug L.A."/>
            <person name="Sharon I."/>
            <person name="Castelle C.J."/>
            <person name="Probst A.J."/>
            <person name="Thomas B.C."/>
            <person name="Singh A."/>
            <person name="Wilkins M.J."/>
            <person name="Karaoz U."/>
            <person name="Brodie E.L."/>
            <person name="Williams K.H."/>
            <person name="Hubbard S.S."/>
            <person name="Banfield J.F."/>
        </authorList>
    </citation>
    <scope>NUCLEOTIDE SEQUENCE [LARGE SCALE GENOMIC DNA]</scope>
</reference>
<feature type="domain" description="Core-binding (CB)" evidence="12">
    <location>
        <begin position="1"/>
        <end position="81"/>
    </location>
</feature>
<keyword evidence="7 10" id="KW-0238">DNA-binding</keyword>
<dbReference type="GO" id="GO:0009037">
    <property type="term" value="F:tyrosine-based site-specific recombinase activity"/>
    <property type="evidence" value="ECO:0007669"/>
    <property type="project" value="UniProtKB-UniRule"/>
</dbReference>
<evidence type="ECO:0000256" key="9">
    <source>
        <dbReference type="ARBA" id="ARBA00023306"/>
    </source>
</evidence>
<evidence type="ECO:0000256" key="7">
    <source>
        <dbReference type="ARBA" id="ARBA00023125"/>
    </source>
</evidence>
<dbReference type="GO" id="GO:0051301">
    <property type="term" value="P:cell division"/>
    <property type="evidence" value="ECO:0007669"/>
    <property type="project" value="UniProtKB-KW"/>
</dbReference>
<dbReference type="HAMAP" id="MF_01808">
    <property type="entry name" value="Recomb_XerC_XerD"/>
    <property type="match status" value="1"/>
</dbReference>
<feature type="active site" evidence="10">
    <location>
        <position position="239"/>
    </location>
</feature>
<accession>A0A1F4T9P8</accession>
<dbReference type="InterPro" id="IPR002104">
    <property type="entry name" value="Integrase_catalytic"/>
</dbReference>
<keyword evidence="6 10" id="KW-0229">DNA integration</keyword>
<keyword evidence="4 10" id="KW-0132">Cell division</keyword>
<dbReference type="InterPro" id="IPR023009">
    <property type="entry name" value="Tyrosine_recombinase_XerC/XerD"/>
</dbReference>
<dbReference type="Proteomes" id="UP000178602">
    <property type="component" value="Unassembled WGS sequence"/>
</dbReference>
<dbReference type="PROSITE" id="PS51900">
    <property type="entry name" value="CB"/>
    <property type="match status" value="1"/>
</dbReference>
<evidence type="ECO:0000259" key="12">
    <source>
        <dbReference type="PROSITE" id="PS51900"/>
    </source>
</evidence>
<dbReference type="GO" id="GO:0007059">
    <property type="term" value="P:chromosome segregation"/>
    <property type="evidence" value="ECO:0007669"/>
    <property type="project" value="UniProtKB-UniRule"/>
</dbReference>
<dbReference type="NCBIfam" id="NF001399">
    <property type="entry name" value="PRK00283.1"/>
    <property type="match status" value="1"/>
</dbReference>
<dbReference type="AlphaFoldDB" id="A0A1F4T9P8"/>
<keyword evidence="5 10" id="KW-0159">Chromosome partition</keyword>
<dbReference type="SUPFAM" id="SSF56349">
    <property type="entry name" value="DNA breaking-rejoining enzymes"/>
    <property type="match status" value="1"/>
</dbReference>
<evidence type="ECO:0000259" key="11">
    <source>
        <dbReference type="PROSITE" id="PS51898"/>
    </source>
</evidence>
<evidence type="ECO:0000256" key="1">
    <source>
        <dbReference type="ARBA" id="ARBA00004496"/>
    </source>
</evidence>
<dbReference type="GO" id="GO:0006313">
    <property type="term" value="P:DNA transposition"/>
    <property type="evidence" value="ECO:0007669"/>
    <property type="project" value="UniProtKB-UniRule"/>
</dbReference>
<evidence type="ECO:0000256" key="2">
    <source>
        <dbReference type="ARBA" id="ARBA00010450"/>
    </source>
</evidence>
<gene>
    <name evidence="10" type="primary">xerC</name>
    <name evidence="13" type="ORF">A3K49_07610</name>
</gene>
<comment type="subcellular location">
    <subcellularLocation>
        <location evidence="1 10">Cytoplasm</location>
    </subcellularLocation>
</comment>
<dbReference type="InterPro" id="IPR050090">
    <property type="entry name" value="Tyrosine_recombinase_XerCD"/>
</dbReference>
<comment type="function">
    <text evidence="10">Site-specific tyrosine recombinase, which acts by catalyzing the cutting and rejoining of the recombining DNA molecules. The XerC-XerD complex is essential to convert dimers of the bacterial chromosome into monomers to permit their segregation at cell division. It also contributes to the segregational stability of plasmids.</text>
</comment>
<evidence type="ECO:0000313" key="14">
    <source>
        <dbReference type="Proteomes" id="UP000178602"/>
    </source>
</evidence>
<feature type="active site" description="O-(3'-phospho-DNA)-tyrosine intermediate" evidence="10">
    <location>
        <position position="271"/>
    </location>
</feature>
<dbReference type="PANTHER" id="PTHR30349:SF81">
    <property type="entry name" value="TYROSINE RECOMBINASE XERC"/>
    <property type="match status" value="1"/>
</dbReference>
<dbReference type="NCBIfam" id="TIGR02225">
    <property type="entry name" value="recomb_XerD"/>
    <property type="match status" value="1"/>
</dbReference>
<dbReference type="GO" id="GO:0003677">
    <property type="term" value="F:DNA binding"/>
    <property type="evidence" value="ECO:0007669"/>
    <property type="project" value="UniProtKB-UniRule"/>
</dbReference>
<dbReference type="Gene3D" id="1.10.150.130">
    <property type="match status" value="1"/>
</dbReference>
<comment type="similarity">
    <text evidence="2">Belongs to the 'phage' integrase family. XerD subfamily.</text>
</comment>
<dbReference type="Gene3D" id="1.10.443.10">
    <property type="entry name" value="Intergrase catalytic core"/>
    <property type="match status" value="1"/>
</dbReference>
<keyword evidence="8 10" id="KW-0233">DNA recombination</keyword>
<evidence type="ECO:0000256" key="6">
    <source>
        <dbReference type="ARBA" id="ARBA00022908"/>
    </source>
</evidence>
<dbReference type="InterPro" id="IPR010998">
    <property type="entry name" value="Integrase_recombinase_N"/>
</dbReference>
<name>A0A1F4T9P8_UNCSA</name>
<feature type="active site" evidence="10">
    <location>
        <position position="142"/>
    </location>
</feature>
<comment type="subunit">
    <text evidence="10">Forms a cyclic heterotetrameric complex composed of two molecules of XerC and two molecules of XerD.</text>
</comment>
<feature type="active site" evidence="10">
    <location>
        <position position="262"/>
    </location>
</feature>
<dbReference type="InterPro" id="IPR044068">
    <property type="entry name" value="CB"/>
</dbReference>
<dbReference type="InterPro" id="IPR011010">
    <property type="entry name" value="DNA_brk_join_enz"/>
</dbReference>
<feature type="active site" evidence="10">
    <location>
        <position position="166"/>
    </location>
</feature>
<feature type="domain" description="Tyr recombinase" evidence="11">
    <location>
        <begin position="102"/>
        <end position="284"/>
    </location>
</feature>
<dbReference type="NCBIfam" id="NF040815">
    <property type="entry name" value="recomb_XerA_Arch"/>
    <property type="match status" value="1"/>
</dbReference>
<evidence type="ECO:0000313" key="13">
    <source>
        <dbReference type="EMBL" id="OGC28793.1"/>
    </source>
</evidence>
<dbReference type="Pfam" id="PF02899">
    <property type="entry name" value="Phage_int_SAM_1"/>
    <property type="match status" value="1"/>
</dbReference>
<dbReference type="PANTHER" id="PTHR30349">
    <property type="entry name" value="PHAGE INTEGRASE-RELATED"/>
    <property type="match status" value="1"/>
</dbReference>
<evidence type="ECO:0000256" key="5">
    <source>
        <dbReference type="ARBA" id="ARBA00022829"/>
    </source>
</evidence>
<dbReference type="PROSITE" id="PS51898">
    <property type="entry name" value="TYR_RECOMBINASE"/>
    <property type="match status" value="1"/>
</dbReference>
<dbReference type="InterPro" id="IPR013762">
    <property type="entry name" value="Integrase-like_cat_sf"/>
</dbReference>
<organism evidence="13 14">
    <name type="scientific">candidate division WOR-1 bacterium RIFOXYC12_FULL_54_18</name>
    <dbReference type="NCBI Taxonomy" id="1802584"/>
    <lineage>
        <taxon>Bacteria</taxon>
        <taxon>Bacillati</taxon>
        <taxon>Saganbacteria</taxon>
    </lineage>
</organism>
<evidence type="ECO:0000256" key="10">
    <source>
        <dbReference type="HAMAP-Rule" id="MF_01808"/>
    </source>
</evidence>
<evidence type="ECO:0000256" key="3">
    <source>
        <dbReference type="ARBA" id="ARBA00022490"/>
    </source>
</evidence>
<comment type="similarity">
    <text evidence="10">Belongs to the 'phage' integrase family. XerC subfamily.</text>
</comment>
<dbReference type="InterPro" id="IPR011932">
    <property type="entry name" value="Recomb_XerD"/>
</dbReference>
<dbReference type="GO" id="GO:0005737">
    <property type="term" value="C:cytoplasm"/>
    <property type="evidence" value="ECO:0007669"/>
    <property type="project" value="UniProtKB-SubCell"/>
</dbReference>
<dbReference type="Pfam" id="PF00589">
    <property type="entry name" value="Phage_integrase"/>
    <property type="match status" value="1"/>
</dbReference>
<evidence type="ECO:0000256" key="8">
    <source>
        <dbReference type="ARBA" id="ARBA00023172"/>
    </source>
</evidence>